<proteinExistence type="predicted"/>
<organism evidence="3">
    <name type="scientific">Hexamita inflata</name>
    <dbReference type="NCBI Taxonomy" id="28002"/>
    <lineage>
        <taxon>Eukaryota</taxon>
        <taxon>Metamonada</taxon>
        <taxon>Diplomonadida</taxon>
        <taxon>Hexamitidae</taxon>
        <taxon>Hexamitinae</taxon>
        <taxon>Hexamita</taxon>
    </lineage>
</organism>
<dbReference type="EMBL" id="CAXDID020000034">
    <property type="protein sequence ID" value="CAL5996008.1"/>
    <property type="molecule type" value="Genomic_DNA"/>
</dbReference>
<feature type="region of interest" description="Disordered" evidence="2">
    <location>
        <begin position="171"/>
        <end position="233"/>
    </location>
</feature>
<evidence type="ECO:0000313" key="5">
    <source>
        <dbReference type="Proteomes" id="UP001642409"/>
    </source>
</evidence>
<reference evidence="3" key="1">
    <citation type="submission" date="2023-06" db="EMBL/GenBank/DDBJ databases">
        <authorList>
            <person name="Kurt Z."/>
        </authorList>
    </citation>
    <scope>NUCLEOTIDE SEQUENCE</scope>
</reference>
<accession>A0AA86R852</accession>
<name>A0AA86R852_9EUKA</name>
<feature type="compositionally biased region" description="Basic and acidic residues" evidence="2">
    <location>
        <begin position="201"/>
        <end position="222"/>
    </location>
</feature>
<keyword evidence="5" id="KW-1185">Reference proteome</keyword>
<feature type="compositionally biased region" description="Basic and acidic residues" evidence="2">
    <location>
        <begin position="379"/>
        <end position="397"/>
    </location>
</feature>
<sequence>MDQFLEVHNDIIQKVDDINLFIGEMMKYDQLHDKTYQQLLQQIEQVQQTLYSLSGSSSACLEQLTQISKILNATRYSCRFLVFQDSSEQLEADYNDLLTLIDDLRQVIDTIIKQFGSQPSQPQPKRAVSQTQRQNPLEAFAEEEPVKQNNQDKFQKLQQMVNKKKEKEAIQQVTTQVKNRQSEEKSPKPVMKSLIPQDFKYTQKPEPKRSPVVEKPQKKPEPVKSPPNFTPEYDYQENIESPINNNKIQFDAESPQNVQNSQLGFSQMPDQEVLKQLHHLLIRIDMLEERERGSKSQNQQLINDVSNIKKENDTLKKQVLALNSVVNSFKTEIISLKTELEAVQNTLQDQNKPIEKEIELVQPFTFENKKMKQVLQAAEEPKRIEEPKRNEELKRGKGNLDEEYANFLKFLKSKK</sequence>
<reference evidence="4 5" key="2">
    <citation type="submission" date="2024-07" db="EMBL/GenBank/DDBJ databases">
        <authorList>
            <person name="Akdeniz Z."/>
        </authorList>
    </citation>
    <scope>NUCLEOTIDE SEQUENCE [LARGE SCALE GENOMIC DNA]</scope>
</reference>
<dbReference type="EMBL" id="CATOUU010001090">
    <property type="protein sequence ID" value="CAI9971272.1"/>
    <property type="molecule type" value="Genomic_DNA"/>
</dbReference>
<dbReference type="AlphaFoldDB" id="A0AA86R852"/>
<feature type="coiled-coil region" evidence="1">
    <location>
        <begin position="298"/>
        <end position="346"/>
    </location>
</feature>
<gene>
    <name evidence="4" type="ORF">HINF_LOCUS14460</name>
    <name evidence="3" type="ORF">HINF_LOCUS58917</name>
</gene>
<protein>
    <submittedName>
        <fullName evidence="4">Hypothetical_protein</fullName>
    </submittedName>
</protein>
<evidence type="ECO:0000313" key="4">
    <source>
        <dbReference type="EMBL" id="CAL5996008.1"/>
    </source>
</evidence>
<evidence type="ECO:0000256" key="2">
    <source>
        <dbReference type="SAM" id="MobiDB-lite"/>
    </source>
</evidence>
<evidence type="ECO:0000256" key="1">
    <source>
        <dbReference type="SAM" id="Coils"/>
    </source>
</evidence>
<dbReference type="Proteomes" id="UP001642409">
    <property type="component" value="Unassembled WGS sequence"/>
</dbReference>
<comment type="caution">
    <text evidence="3">The sequence shown here is derived from an EMBL/GenBank/DDBJ whole genome shotgun (WGS) entry which is preliminary data.</text>
</comment>
<feature type="region of interest" description="Disordered" evidence="2">
    <location>
        <begin position="377"/>
        <end position="397"/>
    </location>
</feature>
<keyword evidence="1" id="KW-0175">Coiled coil</keyword>
<evidence type="ECO:0000313" key="3">
    <source>
        <dbReference type="EMBL" id="CAI9971272.1"/>
    </source>
</evidence>